<dbReference type="Proteomes" id="UP000789342">
    <property type="component" value="Unassembled WGS sequence"/>
</dbReference>
<feature type="non-terminal residue" evidence="1">
    <location>
        <position position="164"/>
    </location>
</feature>
<reference evidence="1" key="1">
    <citation type="submission" date="2021-06" db="EMBL/GenBank/DDBJ databases">
        <authorList>
            <person name="Kallberg Y."/>
            <person name="Tangrot J."/>
            <person name="Rosling A."/>
        </authorList>
    </citation>
    <scope>NUCLEOTIDE SEQUENCE</scope>
    <source>
        <strain evidence="1">CL551</strain>
    </source>
</reference>
<dbReference type="Gene3D" id="3.30.200.20">
    <property type="entry name" value="Phosphorylase Kinase, domain 1"/>
    <property type="match status" value="1"/>
</dbReference>
<gene>
    <name evidence="1" type="ORF">AMORRO_LOCUS7028</name>
</gene>
<sequence>MDPNQILDSNDNDSSEYSVFNNSQLTLVSSAKVTNSINRTIGKKPRKCTKCGKKRMCMVENPDICKFCYNDQFLKVSSGIKDVDDFIRGTLFNSMKLRWIPFEDFNISKKIGQGGFSKIFKATWNKRRIIYDEEKGDVEKVTKISVALKFLDDSSEADLEFLRE</sequence>
<proteinExistence type="predicted"/>
<protein>
    <submittedName>
        <fullName evidence="1">10800_t:CDS:1</fullName>
    </submittedName>
</protein>
<dbReference type="SUPFAM" id="SSF56112">
    <property type="entry name" value="Protein kinase-like (PK-like)"/>
    <property type="match status" value="1"/>
</dbReference>
<comment type="caution">
    <text evidence="1">The sequence shown here is derived from an EMBL/GenBank/DDBJ whole genome shotgun (WGS) entry which is preliminary data.</text>
</comment>
<accession>A0A9N9G6B7</accession>
<evidence type="ECO:0000313" key="1">
    <source>
        <dbReference type="EMBL" id="CAG8583739.1"/>
    </source>
</evidence>
<dbReference type="EMBL" id="CAJVPV010005050">
    <property type="protein sequence ID" value="CAG8583739.1"/>
    <property type="molecule type" value="Genomic_DNA"/>
</dbReference>
<keyword evidence="2" id="KW-1185">Reference proteome</keyword>
<dbReference type="AlphaFoldDB" id="A0A9N9G6B7"/>
<name>A0A9N9G6B7_9GLOM</name>
<dbReference type="InterPro" id="IPR011009">
    <property type="entry name" value="Kinase-like_dom_sf"/>
</dbReference>
<dbReference type="OrthoDB" id="2421010at2759"/>
<evidence type="ECO:0000313" key="2">
    <source>
        <dbReference type="Proteomes" id="UP000789342"/>
    </source>
</evidence>
<organism evidence="1 2">
    <name type="scientific">Acaulospora morrowiae</name>
    <dbReference type="NCBI Taxonomy" id="94023"/>
    <lineage>
        <taxon>Eukaryota</taxon>
        <taxon>Fungi</taxon>
        <taxon>Fungi incertae sedis</taxon>
        <taxon>Mucoromycota</taxon>
        <taxon>Glomeromycotina</taxon>
        <taxon>Glomeromycetes</taxon>
        <taxon>Diversisporales</taxon>
        <taxon>Acaulosporaceae</taxon>
        <taxon>Acaulospora</taxon>
    </lineage>
</organism>